<dbReference type="Pfam" id="PF13413">
    <property type="entry name" value="HTH_25"/>
    <property type="match status" value="1"/>
</dbReference>
<keyword evidence="1" id="KW-1133">Transmembrane helix</keyword>
<dbReference type="InterPro" id="IPR050400">
    <property type="entry name" value="Bact_Cytoskel_RodZ"/>
</dbReference>
<protein>
    <submittedName>
        <fullName evidence="2">Helix-turn-helix domain-containing protein</fullName>
    </submittedName>
</protein>
<name>A0A955RRZ3_UNCKA</name>
<dbReference type="SUPFAM" id="SSF47413">
    <property type="entry name" value="lambda repressor-like DNA-binding domains"/>
    <property type="match status" value="1"/>
</dbReference>
<dbReference type="PANTHER" id="PTHR34475:SF1">
    <property type="entry name" value="CYTOSKELETON PROTEIN RODZ"/>
    <property type="match status" value="1"/>
</dbReference>
<proteinExistence type="predicted"/>
<dbReference type="InterPro" id="IPR010982">
    <property type="entry name" value="Lambda_DNA-bd_dom_sf"/>
</dbReference>
<gene>
    <name evidence="2" type="ORF">KC614_02030</name>
</gene>
<dbReference type="Proteomes" id="UP000751518">
    <property type="component" value="Unassembled WGS sequence"/>
</dbReference>
<keyword evidence="1" id="KW-0812">Transmembrane</keyword>
<dbReference type="EMBL" id="JAGQKZ010000012">
    <property type="protein sequence ID" value="MCA9391962.1"/>
    <property type="molecule type" value="Genomic_DNA"/>
</dbReference>
<dbReference type="Gene3D" id="2.60.40.10">
    <property type="entry name" value="Immunoglobulins"/>
    <property type="match status" value="1"/>
</dbReference>
<dbReference type="AlphaFoldDB" id="A0A955RRZ3"/>
<evidence type="ECO:0000313" key="2">
    <source>
        <dbReference type="EMBL" id="MCA9391962.1"/>
    </source>
</evidence>
<dbReference type="PANTHER" id="PTHR34475">
    <property type="match status" value="1"/>
</dbReference>
<evidence type="ECO:0000256" key="1">
    <source>
        <dbReference type="SAM" id="Phobius"/>
    </source>
</evidence>
<accession>A0A955RRZ3</accession>
<organism evidence="2 3">
    <name type="scientific">candidate division WWE3 bacterium</name>
    <dbReference type="NCBI Taxonomy" id="2053526"/>
    <lineage>
        <taxon>Bacteria</taxon>
        <taxon>Katanobacteria</taxon>
    </lineage>
</organism>
<sequence>MKRVGDILQEERMRQSLSIEEISKLTKIREDFLQYIESGDYGNLPNEIYTRGFIQNYAQALGLDPKQVLPFYRREQKKIETGKQSKLPPQPLKKPRIYLTPSKIITAVVAFCLTAFVIILFIQYQRFADAPVLIIDTPPDNYVTQTENVKVVGKTDENASVTVNGEDVDVALNGEFTISYTLDLGVNRLRIVAVNQLGKKTVIERVVERKEEAP</sequence>
<keyword evidence="1" id="KW-0472">Membrane</keyword>
<dbReference type="GO" id="GO:0003677">
    <property type="term" value="F:DNA binding"/>
    <property type="evidence" value="ECO:0007669"/>
    <property type="project" value="InterPro"/>
</dbReference>
<comment type="caution">
    <text evidence="2">The sequence shown here is derived from an EMBL/GenBank/DDBJ whole genome shotgun (WGS) entry which is preliminary data.</text>
</comment>
<dbReference type="InterPro" id="IPR013783">
    <property type="entry name" value="Ig-like_fold"/>
</dbReference>
<evidence type="ECO:0000313" key="3">
    <source>
        <dbReference type="Proteomes" id="UP000751518"/>
    </source>
</evidence>
<reference evidence="2" key="1">
    <citation type="submission" date="2020-04" db="EMBL/GenBank/DDBJ databases">
        <authorList>
            <person name="Zhang T."/>
        </authorList>
    </citation>
    <scope>NUCLEOTIDE SEQUENCE</scope>
    <source>
        <strain evidence="2">HKST-UBA03</strain>
    </source>
</reference>
<feature type="transmembrane region" description="Helical" evidence="1">
    <location>
        <begin position="104"/>
        <end position="124"/>
    </location>
</feature>
<dbReference type="Pfam" id="PF09136">
    <property type="entry name" value="Glucodextran_B"/>
    <property type="match status" value="1"/>
</dbReference>
<dbReference type="Gene3D" id="1.10.260.40">
    <property type="entry name" value="lambda repressor-like DNA-binding domains"/>
    <property type="match status" value="1"/>
</dbReference>
<reference evidence="2" key="2">
    <citation type="journal article" date="2021" name="Microbiome">
        <title>Successional dynamics and alternative stable states in a saline activated sludge microbial community over 9 years.</title>
        <authorList>
            <person name="Wang Y."/>
            <person name="Ye J."/>
            <person name="Ju F."/>
            <person name="Liu L."/>
            <person name="Boyd J.A."/>
            <person name="Deng Y."/>
            <person name="Parks D.H."/>
            <person name="Jiang X."/>
            <person name="Yin X."/>
            <person name="Woodcroft B.J."/>
            <person name="Tyson G.W."/>
            <person name="Hugenholtz P."/>
            <person name="Polz M.F."/>
            <person name="Zhang T."/>
        </authorList>
    </citation>
    <scope>NUCLEOTIDE SEQUENCE</scope>
    <source>
        <strain evidence="2">HKST-UBA03</strain>
    </source>
</reference>